<name>A0ABW8SFS4_9CLOT</name>
<dbReference type="Gene3D" id="3.30.420.360">
    <property type="match status" value="1"/>
</dbReference>
<evidence type="ECO:0000259" key="1">
    <source>
        <dbReference type="Pfam" id="PF22521"/>
    </source>
</evidence>
<dbReference type="EMBL" id="JBJHZX010000004">
    <property type="protein sequence ID" value="MFL0194810.1"/>
    <property type="molecule type" value="Genomic_DNA"/>
</dbReference>
<dbReference type="Pfam" id="PF22521">
    <property type="entry name" value="HypF_C_2"/>
    <property type="match status" value="1"/>
</dbReference>
<dbReference type="SUPFAM" id="SSF53067">
    <property type="entry name" value="Actin-like ATPase domain"/>
    <property type="match status" value="1"/>
</dbReference>
<protein>
    <submittedName>
        <fullName evidence="2">Carbamoyltransferase HypF</fullName>
    </submittedName>
</protein>
<reference evidence="2 3" key="1">
    <citation type="submission" date="2024-11" db="EMBL/GenBank/DDBJ databases">
        <authorList>
            <person name="Heng Y.C."/>
            <person name="Lim A.C.H."/>
            <person name="Lee J.K.Y."/>
            <person name="Kittelmann S."/>
        </authorList>
    </citation>
    <scope>NUCLEOTIDE SEQUENCE [LARGE SCALE GENOMIC DNA]</scope>
    <source>
        <strain evidence="2 3">WILCCON 0269</strain>
    </source>
</reference>
<dbReference type="InterPro" id="IPR043129">
    <property type="entry name" value="ATPase_NBD"/>
</dbReference>
<dbReference type="Gene3D" id="3.30.420.560">
    <property type="match status" value="1"/>
</dbReference>
<dbReference type="Proteomes" id="UP001623660">
    <property type="component" value="Unassembled WGS sequence"/>
</dbReference>
<keyword evidence="3" id="KW-1185">Reference proteome</keyword>
<evidence type="ECO:0000313" key="3">
    <source>
        <dbReference type="Proteomes" id="UP001623660"/>
    </source>
</evidence>
<dbReference type="InterPro" id="IPR055128">
    <property type="entry name" value="HypF_C_2"/>
</dbReference>
<proteinExistence type="predicted"/>
<sequence length="161" mass="17981">SVGRFFDCISALIGLVRTITYDGEAAIALENIMDENVHECYNYKIKDEGNVFLVEIKDIIHGVLVDINNSVKKSTISAKFHNTISKLTCDLVFKLSKLYKIYKVVLSGGVFENEHLLKSIYNELKKAGLEVFFNSQTPINDGGISFGQIVIADEIIKKEGM</sequence>
<feature type="domain" description="Carbamoyltransferase Kae1-like" evidence="1">
    <location>
        <begin position="1"/>
        <end position="148"/>
    </location>
</feature>
<feature type="non-terminal residue" evidence="2">
    <location>
        <position position="1"/>
    </location>
</feature>
<accession>A0ABW8SFS4</accession>
<comment type="caution">
    <text evidence="2">The sequence shown here is derived from an EMBL/GenBank/DDBJ whole genome shotgun (WGS) entry which is preliminary data.</text>
</comment>
<gene>
    <name evidence="2" type="ORF">ACJDU8_04370</name>
</gene>
<dbReference type="InterPro" id="IPR051060">
    <property type="entry name" value="Carbamoyltrans_HypF-like"/>
</dbReference>
<evidence type="ECO:0000313" key="2">
    <source>
        <dbReference type="EMBL" id="MFL0194810.1"/>
    </source>
</evidence>
<organism evidence="2 3">
    <name type="scientific">Candidatus Clostridium eludens</name>
    <dbReference type="NCBI Taxonomy" id="3381663"/>
    <lineage>
        <taxon>Bacteria</taxon>
        <taxon>Bacillati</taxon>
        <taxon>Bacillota</taxon>
        <taxon>Clostridia</taxon>
        <taxon>Eubacteriales</taxon>
        <taxon>Clostridiaceae</taxon>
        <taxon>Clostridium</taxon>
    </lineage>
</organism>
<dbReference type="PANTHER" id="PTHR42959:SF1">
    <property type="entry name" value="CARBAMOYLTRANSFERASE HYPF"/>
    <property type="match status" value="1"/>
</dbReference>
<dbReference type="Gene3D" id="1.10.357.160">
    <property type="match status" value="1"/>
</dbReference>
<dbReference type="PANTHER" id="PTHR42959">
    <property type="entry name" value="CARBAMOYLTRANSFERASE"/>
    <property type="match status" value="1"/>
</dbReference>